<dbReference type="GO" id="GO:0004112">
    <property type="term" value="F:cyclic-nucleotide phosphodiesterase activity"/>
    <property type="evidence" value="ECO:0007669"/>
    <property type="project" value="InterPro"/>
</dbReference>
<proteinExistence type="predicted"/>
<dbReference type="AlphaFoldDB" id="A0A2A9P0Y0"/>
<dbReference type="OrthoDB" id="514292at2759"/>
<sequence length="107" mass="12011">MAVKLTPELETLHDQVHKSLGIDPRTPAYPHLSLCYITDKDAENGERQKFYDGLHLRKDGNGIALDCGDGGGAEDWLSEFIIKEIWVVSCEGLVEEWKVLDIVELQS</sequence>
<dbReference type="EMBL" id="KZ301970">
    <property type="protein sequence ID" value="PFH54260.1"/>
    <property type="molecule type" value="Genomic_DNA"/>
</dbReference>
<keyword evidence="2" id="KW-1185">Reference proteome</keyword>
<dbReference type="Proteomes" id="UP000242287">
    <property type="component" value="Unassembled WGS sequence"/>
</dbReference>
<protein>
    <submittedName>
        <fullName evidence="1">Uncharacterized protein</fullName>
    </submittedName>
</protein>
<accession>A0A2A9P0Y0</accession>
<dbReference type="Gene3D" id="3.90.1140.10">
    <property type="entry name" value="Cyclic phosphodiesterase"/>
    <property type="match status" value="1"/>
</dbReference>
<dbReference type="Pfam" id="PF07823">
    <property type="entry name" value="CPDase"/>
    <property type="match status" value="1"/>
</dbReference>
<dbReference type="InterPro" id="IPR009097">
    <property type="entry name" value="Cyclic_Pdiesterase"/>
</dbReference>
<organism evidence="1 2">
    <name type="scientific">Amanita thiersii Skay4041</name>
    <dbReference type="NCBI Taxonomy" id="703135"/>
    <lineage>
        <taxon>Eukaryota</taxon>
        <taxon>Fungi</taxon>
        <taxon>Dikarya</taxon>
        <taxon>Basidiomycota</taxon>
        <taxon>Agaricomycotina</taxon>
        <taxon>Agaricomycetes</taxon>
        <taxon>Agaricomycetidae</taxon>
        <taxon>Agaricales</taxon>
        <taxon>Pluteineae</taxon>
        <taxon>Amanitaceae</taxon>
        <taxon>Amanita</taxon>
    </lineage>
</organism>
<name>A0A2A9P0Y0_9AGAR</name>
<dbReference type="SUPFAM" id="SSF55144">
    <property type="entry name" value="LigT-like"/>
    <property type="match status" value="1"/>
</dbReference>
<dbReference type="InterPro" id="IPR012386">
    <property type="entry name" value="Cyclic-nucl_3Pdiesterase"/>
</dbReference>
<reference evidence="1 2" key="1">
    <citation type="submission" date="2014-02" db="EMBL/GenBank/DDBJ databases">
        <title>Transposable element dynamics among asymbiotic and ectomycorrhizal Amanita fungi.</title>
        <authorList>
            <consortium name="DOE Joint Genome Institute"/>
            <person name="Hess J."/>
            <person name="Skrede I."/>
            <person name="Wolfe B."/>
            <person name="LaButti K."/>
            <person name="Ohm R.A."/>
            <person name="Grigoriev I.V."/>
            <person name="Pringle A."/>
        </authorList>
    </citation>
    <scope>NUCLEOTIDE SEQUENCE [LARGE SCALE GENOMIC DNA]</scope>
    <source>
        <strain evidence="1 2">SKay4041</strain>
    </source>
</reference>
<evidence type="ECO:0000313" key="2">
    <source>
        <dbReference type="Proteomes" id="UP000242287"/>
    </source>
</evidence>
<dbReference type="STRING" id="703135.A0A2A9P0Y0"/>
<evidence type="ECO:0000313" key="1">
    <source>
        <dbReference type="EMBL" id="PFH54260.1"/>
    </source>
</evidence>
<gene>
    <name evidence="1" type="ORF">AMATHDRAFT_53152</name>
</gene>